<dbReference type="Gene3D" id="3.40.50.300">
    <property type="entry name" value="P-loop containing nucleotide triphosphate hydrolases"/>
    <property type="match status" value="2"/>
</dbReference>
<dbReference type="AlphaFoldDB" id="A0A5N5TFQ2"/>
<evidence type="ECO:0000313" key="4">
    <source>
        <dbReference type="EMBL" id="KAB7503760.1"/>
    </source>
</evidence>
<reference evidence="4 5" key="1">
    <citation type="journal article" date="2019" name="PLoS Biol.">
        <title>Sex chromosomes control vertical transmission of feminizing Wolbachia symbionts in an isopod.</title>
        <authorList>
            <person name="Becking T."/>
            <person name="Chebbi M.A."/>
            <person name="Giraud I."/>
            <person name="Moumen B."/>
            <person name="Laverre T."/>
            <person name="Caubet Y."/>
            <person name="Peccoud J."/>
            <person name="Gilbert C."/>
            <person name="Cordaux R."/>
        </authorList>
    </citation>
    <scope>NUCLEOTIDE SEQUENCE [LARGE SCALE GENOMIC DNA]</scope>
    <source>
        <strain evidence="4">ANa2</strain>
        <tissue evidence="4">Whole body excluding digestive tract and cuticle</tissue>
    </source>
</reference>
<evidence type="ECO:0000259" key="3">
    <source>
        <dbReference type="Pfam" id="PF00685"/>
    </source>
</evidence>
<comment type="similarity">
    <text evidence="1">Belongs to the sulfotransferase 1 family.</text>
</comment>
<evidence type="ECO:0000256" key="2">
    <source>
        <dbReference type="ARBA" id="ARBA00022679"/>
    </source>
</evidence>
<name>A0A5N5TFQ2_9CRUS</name>
<dbReference type="Pfam" id="PF00685">
    <property type="entry name" value="Sulfotransfer_1"/>
    <property type="match status" value="1"/>
</dbReference>
<dbReference type="SUPFAM" id="SSF52540">
    <property type="entry name" value="P-loop containing nucleoside triphosphate hydrolases"/>
    <property type="match status" value="1"/>
</dbReference>
<evidence type="ECO:0000313" key="5">
    <source>
        <dbReference type="Proteomes" id="UP000326759"/>
    </source>
</evidence>
<gene>
    <name evidence="4" type="ORF">Anas_06021</name>
</gene>
<evidence type="ECO:0000256" key="1">
    <source>
        <dbReference type="ARBA" id="ARBA00005771"/>
    </source>
</evidence>
<dbReference type="Proteomes" id="UP000326759">
    <property type="component" value="Unassembled WGS sequence"/>
</dbReference>
<proteinExistence type="inferred from homology"/>
<dbReference type="GO" id="GO:0008146">
    <property type="term" value="F:sulfotransferase activity"/>
    <property type="evidence" value="ECO:0007669"/>
    <property type="project" value="InterPro"/>
</dbReference>
<dbReference type="InterPro" id="IPR027417">
    <property type="entry name" value="P-loop_NTPase"/>
</dbReference>
<keyword evidence="2 4" id="KW-0808">Transferase</keyword>
<feature type="domain" description="Sulfotransferase" evidence="3">
    <location>
        <begin position="172"/>
        <end position="315"/>
    </location>
</feature>
<dbReference type="PANTHER" id="PTHR11783">
    <property type="entry name" value="SULFOTRANSFERASE SULT"/>
    <property type="match status" value="1"/>
</dbReference>
<dbReference type="OrthoDB" id="205623at2759"/>
<dbReference type="EMBL" id="SEYY01004487">
    <property type="protein sequence ID" value="KAB7503760.1"/>
    <property type="molecule type" value="Genomic_DNA"/>
</dbReference>
<protein>
    <submittedName>
        <fullName evidence="4">Sulfotransferase 1C4</fullName>
    </submittedName>
</protein>
<keyword evidence="5" id="KW-1185">Reference proteome</keyword>
<sequence length="323" mass="38436">MAKTLPSGHTYEEIDEEELEYMKAKQICFSEGGIKMQSGDYYIPKTFLKYAERFYTFEIKPTDIFLSSFPKSGTNWIQEIVWHLIHNPNLNNPDADISIDIRCPFLELDCFILTKGAPEFDPEGPFLKRFQELCPGIDYRDGIFYHMARNTPEPRLIKHHIPYTYLNPDIFEKAKSPLENFVEDFITGKVSGQYWEHLRLNWEKRDHPNFHFVFYEDLKENPKIEIRKIDQFLGTKRTDEQIDNIVNCTSFSYMKKKWKHNPPTSFDNIFLKTDGEDKSITFFRKGKVGSWKEDLPLNIQDKIHAWMKENFKQFGEDFKYKDE</sequence>
<comment type="caution">
    <text evidence="4">The sequence shown here is derived from an EMBL/GenBank/DDBJ whole genome shotgun (WGS) entry which is preliminary data.</text>
</comment>
<accession>A0A5N5TFQ2</accession>
<organism evidence="4 5">
    <name type="scientific">Armadillidium nasatum</name>
    <dbReference type="NCBI Taxonomy" id="96803"/>
    <lineage>
        <taxon>Eukaryota</taxon>
        <taxon>Metazoa</taxon>
        <taxon>Ecdysozoa</taxon>
        <taxon>Arthropoda</taxon>
        <taxon>Crustacea</taxon>
        <taxon>Multicrustacea</taxon>
        <taxon>Malacostraca</taxon>
        <taxon>Eumalacostraca</taxon>
        <taxon>Peracarida</taxon>
        <taxon>Isopoda</taxon>
        <taxon>Oniscidea</taxon>
        <taxon>Crinocheta</taxon>
        <taxon>Armadillidiidae</taxon>
        <taxon>Armadillidium</taxon>
    </lineage>
</organism>
<dbReference type="InterPro" id="IPR000863">
    <property type="entry name" value="Sulfotransferase_dom"/>
</dbReference>